<dbReference type="InterPro" id="IPR004027">
    <property type="entry name" value="SEC_C_motif"/>
</dbReference>
<dbReference type="Pfam" id="PF02810">
    <property type="entry name" value="SEC-C"/>
    <property type="match status" value="1"/>
</dbReference>
<reference evidence="1 2" key="1">
    <citation type="submission" date="2023-08" db="EMBL/GenBank/DDBJ databases">
        <title>Helicovermis profunda gen. nov., sp. nov., a novel mesophilic, fermentative bacterium within the Bacillota from a deep-sea hydrothermal vent chimney.</title>
        <authorList>
            <person name="Miyazaki U."/>
            <person name="Mizutani D."/>
            <person name="Hashimoto Y."/>
            <person name="Tame A."/>
            <person name="Sawayama S."/>
            <person name="Miyazaki J."/>
            <person name="Takai K."/>
            <person name="Nakagawa S."/>
        </authorList>
    </citation>
    <scope>NUCLEOTIDE SEQUENCE [LARGE SCALE GENOMIC DNA]</scope>
    <source>
        <strain evidence="1 2">S502</strain>
    </source>
</reference>
<dbReference type="AlphaFoldDB" id="A0AAU9E259"/>
<protein>
    <recommendedName>
        <fullName evidence="3">SEC-C motif-containing protein</fullName>
    </recommendedName>
</protein>
<dbReference type="EMBL" id="AP028654">
    <property type="protein sequence ID" value="BEP28388.1"/>
    <property type="molecule type" value="Genomic_DNA"/>
</dbReference>
<dbReference type="SUPFAM" id="SSF103642">
    <property type="entry name" value="Sec-C motif"/>
    <property type="match status" value="1"/>
</dbReference>
<sequence length="205" mass="22901">MSIGRNESCPCGSGKKYKKCCLNWETTWRHGIDINDCEIGVKTILLGAYDFIVDHQFQGGCHMISAVLYMLLVEQGYKPVIKTGEVGIADFVFDHSWLEIDEKVFDITIMNTLRGGKKLPPVILGKSVSSGLACNYQYGMTANLDFNTQMVLAQSIGQYIKGGKEHHSYMILGEIAQNAGFPIEDIDGFIDKYMDAYREHSIALQ</sequence>
<name>A0AAU9E259_9FIRM</name>
<dbReference type="KEGG" id="hprf:HLPR_07190"/>
<proteinExistence type="predicted"/>
<dbReference type="RefSeq" id="WP_338536709.1">
    <property type="nucleotide sequence ID" value="NZ_AP028654.1"/>
</dbReference>
<organism evidence="1 2">
    <name type="scientific">Helicovermis profundi</name>
    <dbReference type="NCBI Taxonomy" id="3065157"/>
    <lineage>
        <taxon>Bacteria</taxon>
        <taxon>Bacillati</taxon>
        <taxon>Bacillota</taxon>
        <taxon>Clostridia</taxon>
        <taxon>Helicovermis</taxon>
    </lineage>
</organism>
<evidence type="ECO:0000313" key="1">
    <source>
        <dbReference type="EMBL" id="BEP28388.1"/>
    </source>
</evidence>
<dbReference type="Proteomes" id="UP001321786">
    <property type="component" value="Chromosome"/>
</dbReference>
<evidence type="ECO:0008006" key="3">
    <source>
        <dbReference type="Google" id="ProtNLM"/>
    </source>
</evidence>
<dbReference type="Gene3D" id="3.10.450.50">
    <property type="match status" value="1"/>
</dbReference>
<accession>A0AAU9E259</accession>
<keyword evidence="2" id="KW-1185">Reference proteome</keyword>
<gene>
    <name evidence="1" type="ORF">HLPR_07190</name>
</gene>
<evidence type="ECO:0000313" key="2">
    <source>
        <dbReference type="Proteomes" id="UP001321786"/>
    </source>
</evidence>